<reference evidence="2 3" key="1">
    <citation type="submission" date="2019-11" db="EMBL/GenBank/DDBJ databases">
        <title>Novel species isolated from a subtropical stream in China.</title>
        <authorList>
            <person name="Lu H."/>
        </authorList>
    </citation>
    <scope>NUCLEOTIDE SEQUENCE [LARGE SCALE GENOMIC DNA]</scope>
    <source>
        <strain evidence="2 3">FT80W</strain>
    </source>
</reference>
<comment type="caution">
    <text evidence="2">The sequence shown here is derived from an EMBL/GenBank/DDBJ whole genome shotgun (WGS) entry which is preliminary data.</text>
</comment>
<sequence length="333" mass="38138">MNKYSQKKMCTEENDRRVAQLDPIEGLVLDWLPGESLYSLIARNHFLRGMAAPEAVISDFFGTASGTSLHDDLREIDVFARRTEEALGTAEYVLNYHTHYRFYKIFLSGSDKRLIEARRKPAANMLNFPLGLSVGRFRAYHPLKGCPDCVREDQKNIGMSYWRLAHQYPGAWICLEHARPLLVAAPPLAQRQGFHWLTPGMQDFCPLPIHLQTQQDVDNFKWLTEFINALTLNNEDGTIQVAEARGKFQHEARAAGVLTPHAKLRSIHISNALDLSKSFHEFLTRFRRCVDFAWLPSTLDESHSLLSRYASPLRKIQPVEQLLLAAWCSTRFN</sequence>
<dbReference type="RefSeq" id="WP_154375189.1">
    <property type="nucleotide sequence ID" value="NZ_WKJK01000004.1"/>
</dbReference>
<organism evidence="2 3">
    <name type="scientific">Duganella guangzhouensis</name>
    <dbReference type="NCBI Taxonomy" id="2666084"/>
    <lineage>
        <taxon>Bacteria</taxon>
        <taxon>Pseudomonadati</taxon>
        <taxon>Pseudomonadota</taxon>
        <taxon>Betaproteobacteria</taxon>
        <taxon>Burkholderiales</taxon>
        <taxon>Oxalobacteraceae</taxon>
        <taxon>Telluria group</taxon>
        <taxon>Duganella</taxon>
    </lineage>
</organism>
<dbReference type="Proteomes" id="UP000433309">
    <property type="component" value="Unassembled WGS sequence"/>
</dbReference>
<dbReference type="AlphaFoldDB" id="A0A6I2KYK7"/>
<dbReference type="EMBL" id="WKJK01000004">
    <property type="protein sequence ID" value="MRW90067.1"/>
    <property type="molecule type" value="Genomic_DNA"/>
</dbReference>
<gene>
    <name evidence="2" type="ORF">GJ699_08740</name>
</gene>
<evidence type="ECO:0000259" key="1">
    <source>
        <dbReference type="Pfam" id="PF06527"/>
    </source>
</evidence>
<evidence type="ECO:0000313" key="3">
    <source>
        <dbReference type="Proteomes" id="UP000433309"/>
    </source>
</evidence>
<dbReference type="Pfam" id="PF06527">
    <property type="entry name" value="TniQ"/>
    <property type="match status" value="1"/>
</dbReference>
<feature type="domain" description="TniQ" evidence="1">
    <location>
        <begin position="31"/>
        <end position="181"/>
    </location>
</feature>
<proteinExistence type="predicted"/>
<dbReference type="InterPro" id="IPR009492">
    <property type="entry name" value="TniQ"/>
</dbReference>
<evidence type="ECO:0000313" key="2">
    <source>
        <dbReference type="EMBL" id="MRW90067.1"/>
    </source>
</evidence>
<protein>
    <recommendedName>
        <fullName evidence="1">TniQ domain-containing protein</fullName>
    </recommendedName>
</protein>
<keyword evidence="3" id="KW-1185">Reference proteome</keyword>
<name>A0A6I2KYK7_9BURK</name>
<accession>A0A6I2KYK7</accession>